<organism evidence="5 6">
    <name type="scientific">Coptis chinensis</name>
    <dbReference type="NCBI Taxonomy" id="261450"/>
    <lineage>
        <taxon>Eukaryota</taxon>
        <taxon>Viridiplantae</taxon>
        <taxon>Streptophyta</taxon>
        <taxon>Embryophyta</taxon>
        <taxon>Tracheophyta</taxon>
        <taxon>Spermatophyta</taxon>
        <taxon>Magnoliopsida</taxon>
        <taxon>Ranunculales</taxon>
        <taxon>Ranunculaceae</taxon>
        <taxon>Coptidoideae</taxon>
        <taxon>Coptis</taxon>
    </lineage>
</organism>
<evidence type="ECO:0000256" key="1">
    <source>
        <dbReference type="ARBA" id="ARBA00005409"/>
    </source>
</evidence>
<dbReference type="CDD" id="cd03788">
    <property type="entry name" value="GT20_TPS"/>
    <property type="match status" value="1"/>
</dbReference>
<reference evidence="5 6" key="1">
    <citation type="submission" date="2020-10" db="EMBL/GenBank/DDBJ databases">
        <title>The Coptis chinensis genome and diversification of protoberbering-type alkaloids.</title>
        <authorList>
            <person name="Wang B."/>
            <person name="Shu S."/>
            <person name="Song C."/>
            <person name="Liu Y."/>
        </authorList>
    </citation>
    <scope>NUCLEOTIDE SEQUENCE [LARGE SCALE GENOMIC DNA]</scope>
    <source>
        <strain evidence="5">HL-2020</strain>
        <tissue evidence="5">Leaf</tissue>
    </source>
</reference>
<evidence type="ECO:0000313" key="6">
    <source>
        <dbReference type="Proteomes" id="UP000631114"/>
    </source>
</evidence>
<dbReference type="Pfam" id="PF02358">
    <property type="entry name" value="Trehalose_PPase"/>
    <property type="match status" value="1"/>
</dbReference>
<proteinExistence type="inferred from homology"/>
<dbReference type="PANTHER" id="PTHR10788:SF14">
    <property type="entry name" value="ALPHA,ALPHA-TREHALOSE-PHOSPHATE SYNTHASE [UDP-FORMING] 9-RELATED"/>
    <property type="match status" value="1"/>
</dbReference>
<dbReference type="SUPFAM" id="SSF53756">
    <property type="entry name" value="UDP-Glycosyltransferase/glycogen phosphorylase"/>
    <property type="match status" value="1"/>
</dbReference>
<dbReference type="Proteomes" id="UP000631114">
    <property type="component" value="Unassembled WGS sequence"/>
</dbReference>
<keyword evidence="6" id="KW-1185">Reference proteome</keyword>
<dbReference type="FunFam" id="3.40.50.2000:FF:000010">
    <property type="entry name" value="Alpha,alpha-trehalose-phosphate synthase"/>
    <property type="match status" value="1"/>
</dbReference>
<dbReference type="FunFam" id="3.40.50.2000:FF:000079">
    <property type="entry name" value="Trehalose-6-phosphate synthase 8"/>
    <property type="match status" value="1"/>
</dbReference>
<dbReference type="InterPro" id="IPR006379">
    <property type="entry name" value="HAD-SF_hydro_IIB"/>
</dbReference>
<dbReference type="InterPro" id="IPR036412">
    <property type="entry name" value="HAD-like_sf"/>
</dbReference>
<dbReference type="Gene3D" id="3.40.50.2000">
    <property type="entry name" value="Glycogen Phosphorylase B"/>
    <property type="match status" value="2"/>
</dbReference>
<name>A0A835MJT8_9MAGN</name>
<evidence type="ECO:0000256" key="3">
    <source>
        <dbReference type="ARBA" id="ARBA00022676"/>
    </source>
</evidence>
<dbReference type="Gene3D" id="3.40.50.1000">
    <property type="entry name" value="HAD superfamily/HAD-like"/>
    <property type="match status" value="2"/>
</dbReference>
<dbReference type="InterPro" id="IPR023214">
    <property type="entry name" value="HAD_sf"/>
</dbReference>
<dbReference type="OrthoDB" id="755951at2759"/>
<keyword evidence="3" id="KW-0328">Glycosyltransferase</keyword>
<dbReference type="NCBIfam" id="TIGR01484">
    <property type="entry name" value="HAD-SF-IIB"/>
    <property type="match status" value="1"/>
</dbReference>
<dbReference type="InterPro" id="IPR001830">
    <property type="entry name" value="Glyco_trans_20"/>
</dbReference>
<evidence type="ECO:0000256" key="4">
    <source>
        <dbReference type="ARBA" id="ARBA00022679"/>
    </source>
</evidence>
<dbReference type="SUPFAM" id="SSF56784">
    <property type="entry name" value="HAD-like"/>
    <property type="match status" value="1"/>
</dbReference>
<comment type="similarity">
    <text evidence="2">In the C-terminal section; belongs to the trehalose phosphatase family.</text>
</comment>
<dbReference type="GO" id="GO:0004805">
    <property type="term" value="F:trehalose-phosphatase activity"/>
    <property type="evidence" value="ECO:0007669"/>
    <property type="project" value="TreeGrafter"/>
</dbReference>
<keyword evidence="4" id="KW-0808">Transferase</keyword>
<dbReference type="FunFam" id="3.40.50.1000:FF:000054">
    <property type="entry name" value="alpha,alpha-trehalose-phosphate synthase [UDP-forming] 6"/>
    <property type="match status" value="1"/>
</dbReference>
<dbReference type="FunFam" id="3.40.50.1000:FF:000052">
    <property type="entry name" value="Alpha,alpha-trehalose-phosphate synthase [UDP-forming] 6"/>
    <property type="match status" value="1"/>
</dbReference>
<evidence type="ECO:0000313" key="5">
    <source>
        <dbReference type="EMBL" id="KAF9626291.1"/>
    </source>
</evidence>
<evidence type="ECO:0000256" key="2">
    <source>
        <dbReference type="ARBA" id="ARBA00006330"/>
    </source>
</evidence>
<dbReference type="Pfam" id="PF00982">
    <property type="entry name" value="Glyco_transf_20"/>
    <property type="match status" value="1"/>
</dbReference>
<dbReference type="GO" id="GO:0005829">
    <property type="term" value="C:cytosol"/>
    <property type="evidence" value="ECO:0007669"/>
    <property type="project" value="TreeGrafter"/>
</dbReference>
<sequence length="826" mass="92842">MVSCADFLDLVSGDLLDIPRTPRRTLPRVMTVPGVITDIDGDGSNSEDSDICSIDCRERKIIVANRLPLHAQRDAKLRMADIDAGEQEEVSQQLLEKFSCVPTFLPADLQKKFYHGFCKQQLWPLFHYMLPISPDRGDLFDRSLWQAYVSANKIFADKVMEVINPEEDYVWVHDYHLMVLPTFLRKRFHRVKLGFFLHSPFPSSEIYRTLPVREEILKALLNSDVIGFHTFDYARHFLSCCSRMLGVEYASKRGYIGLDYFGRTIYLKILPVGVHMGRLESVLNLSSTTVKVKEIQEQFAGKRLIVGVDDMDIFKGISLKLLAVEQLLRQHPELQGKLVLVQIVNPARSTGKDVQEAIRETQLTAKRINKIYGSPGYSPVILIDRSIPLHEKTAYYAVAECCIVNAVRDGMNLVPYKYVVCRQGTPKLDEAMNIKVDSPRTSTLVVSEFVGCSPSLSGAIRVNPWDIDAVADALNLAVIMPDAEKQLRHEKHYRYVSSHDVAYWARSFSQDLEKACKDHYTKRSWGIGFGLSFRVISLSPNFRKLSVDHIVSAYKRTSRRAIFLDYDGTIVPQTSISKTPGPDIISILNNLCNDPKNTVFIVSGRGRSSLSEWFAPCDRLGLAAEHGYFIRWSKASAWESSPLVADTDWKRIAEPVMSLYTETTDGSCIESKESALVWHHQDADPDFGSCQAMELLDHLESVLANEPVAVKKGQHIVEVKPQGISKGLVAEKVLFTLISSGKPPDFIMCLGDDRSDEDMFEAISSAAFNPSLPEIFACTVGQKPSKAKYYLNDTGEVVRMLQGLASASCQKPRYNSHTQVSFESVV</sequence>
<gene>
    <name evidence="5" type="ORF">IFM89_032140</name>
</gene>
<dbReference type="InterPro" id="IPR003337">
    <property type="entry name" value="Trehalose_PPase"/>
</dbReference>
<dbReference type="PANTHER" id="PTHR10788">
    <property type="entry name" value="TREHALOSE-6-PHOSPHATE SYNTHASE"/>
    <property type="match status" value="1"/>
</dbReference>
<dbReference type="CDD" id="cd01627">
    <property type="entry name" value="HAD_TPP"/>
    <property type="match status" value="1"/>
</dbReference>
<comment type="similarity">
    <text evidence="1">In the N-terminal section; belongs to the glycosyltransferase 20 family.</text>
</comment>
<comment type="caution">
    <text evidence="5">The sequence shown here is derived from an EMBL/GenBank/DDBJ whole genome shotgun (WGS) entry which is preliminary data.</text>
</comment>
<dbReference type="GO" id="GO:0016757">
    <property type="term" value="F:glycosyltransferase activity"/>
    <property type="evidence" value="ECO:0007669"/>
    <property type="project" value="UniProtKB-KW"/>
</dbReference>
<accession>A0A835MJT8</accession>
<protein>
    <submittedName>
        <fullName evidence="5">Uncharacterized protein</fullName>
    </submittedName>
</protein>
<dbReference type="GO" id="GO:0005992">
    <property type="term" value="P:trehalose biosynthetic process"/>
    <property type="evidence" value="ECO:0007669"/>
    <property type="project" value="InterPro"/>
</dbReference>
<dbReference type="EMBL" id="JADFTS010000001">
    <property type="protein sequence ID" value="KAF9626291.1"/>
    <property type="molecule type" value="Genomic_DNA"/>
</dbReference>
<dbReference type="AlphaFoldDB" id="A0A835MJT8"/>
<dbReference type="NCBIfam" id="TIGR00685">
    <property type="entry name" value="T6PP"/>
    <property type="match status" value="1"/>
</dbReference>